<name>A0ABV0NV79_9TELE</name>
<evidence type="ECO:0000313" key="1">
    <source>
        <dbReference type="EMBL" id="MEQ2175310.1"/>
    </source>
</evidence>
<accession>A0ABV0NV79</accession>
<keyword evidence="2" id="KW-1185">Reference proteome</keyword>
<protein>
    <submittedName>
        <fullName evidence="1">Uncharacterized protein</fullName>
    </submittedName>
</protein>
<feature type="non-terminal residue" evidence="1">
    <location>
        <position position="1"/>
    </location>
</feature>
<organism evidence="1 2">
    <name type="scientific">Goodea atripinnis</name>
    <dbReference type="NCBI Taxonomy" id="208336"/>
    <lineage>
        <taxon>Eukaryota</taxon>
        <taxon>Metazoa</taxon>
        <taxon>Chordata</taxon>
        <taxon>Craniata</taxon>
        <taxon>Vertebrata</taxon>
        <taxon>Euteleostomi</taxon>
        <taxon>Actinopterygii</taxon>
        <taxon>Neopterygii</taxon>
        <taxon>Teleostei</taxon>
        <taxon>Neoteleostei</taxon>
        <taxon>Acanthomorphata</taxon>
        <taxon>Ovalentaria</taxon>
        <taxon>Atherinomorphae</taxon>
        <taxon>Cyprinodontiformes</taxon>
        <taxon>Goodeidae</taxon>
        <taxon>Goodea</taxon>
    </lineage>
</organism>
<dbReference type="EMBL" id="JAHRIO010051290">
    <property type="protein sequence ID" value="MEQ2175310.1"/>
    <property type="molecule type" value="Genomic_DNA"/>
</dbReference>
<gene>
    <name evidence="1" type="ORF">GOODEAATRI_016752</name>
</gene>
<proteinExistence type="predicted"/>
<dbReference type="Proteomes" id="UP001476798">
    <property type="component" value="Unassembled WGS sequence"/>
</dbReference>
<sequence length="133" mass="14796">AHINFLKRAPPARRSRTKGATIRTNSLSHRHMNKLLELLVATCGVPRTPLNTATTSLHTYNPDAPRDDLYTFRGTLSKIIASGTICLSRMSNTNEDPAPFKTRCLTRVLSWHIWLQRGGAEGATPAADDKMER</sequence>
<reference evidence="1 2" key="1">
    <citation type="submission" date="2021-06" db="EMBL/GenBank/DDBJ databases">
        <authorList>
            <person name="Palmer J.M."/>
        </authorList>
    </citation>
    <scope>NUCLEOTIDE SEQUENCE [LARGE SCALE GENOMIC DNA]</scope>
    <source>
        <strain evidence="1 2">GA_2019</strain>
        <tissue evidence="1">Muscle</tissue>
    </source>
</reference>
<evidence type="ECO:0000313" key="2">
    <source>
        <dbReference type="Proteomes" id="UP001476798"/>
    </source>
</evidence>
<comment type="caution">
    <text evidence="1">The sequence shown here is derived from an EMBL/GenBank/DDBJ whole genome shotgun (WGS) entry which is preliminary data.</text>
</comment>